<accession>A0A849AEQ1</accession>
<keyword evidence="2" id="KW-0812">Transmembrane</keyword>
<dbReference type="RefSeq" id="WP_171199041.1">
    <property type="nucleotide sequence ID" value="NZ_JABEND010000003.1"/>
</dbReference>
<dbReference type="GO" id="GO:0140359">
    <property type="term" value="F:ABC-type transporter activity"/>
    <property type="evidence" value="ECO:0007669"/>
    <property type="project" value="InterPro"/>
</dbReference>
<gene>
    <name evidence="3" type="ORF">HKD39_06320</name>
</gene>
<protein>
    <recommendedName>
        <fullName evidence="5">ABC-2 family transporter</fullName>
    </recommendedName>
</protein>
<feature type="transmembrane region" description="Helical" evidence="2">
    <location>
        <begin position="321"/>
        <end position="342"/>
    </location>
</feature>
<evidence type="ECO:0000313" key="4">
    <source>
        <dbReference type="Proteomes" id="UP000562984"/>
    </source>
</evidence>
<evidence type="ECO:0008006" key="5">
    <source>
        <dbReference type="Google" id="ProtNLM"/>
    </source>
</evidence>
<sequence>MTTDLAPAARTPGTDEQPRGLAPHGMWWVAWRQHRLFVLVGVGLLALTVLAQLFIRWRFVSTLDTLRNTTPACPDPTENFGVAMCGQDWLKVQDWVDAWSLARLPMLVLPVLLGVLGGATVVSQERDRGTAVFALTQSVSRTRWYLTKCAVVAVPLLVAQAAAGLLCGWLGNVAGIRAFPSVEATAFQANGLVPAALMLLSFGIAIPVGTYVRGVFAALVVALPVAAAVIVGIGYLGYGYLVPHDQIYGPPDNMAVQGVPDGATDFTTGFVTVSGATVGYFDCDYGDGELTEAQVRKVSEACAQRAGVTNKYVSFLSPARYGQLVATLSLICAVIAAFGITLGRWRIRRRVL</sequence>
<reference evidence="3 4" key="1">
    <citation type="submission" date="2020-05" db="EMBL/GenBank/DDBJ databases">
        <title>Nakamurella sp. DB0629 isolated from air conditioner.</title>
        <authorList>
            <person name="Kim D.H."/>
            <person name="Kim D.-U."/>
        </authorList>
    </citation>
    <scope>NUCLEOTIDE SEQUENCE [LARGE SCALE GENOMIC DNA]</scope>
    <source>
        <strain evidence="3 4">DB0629</strain>
    </source>
</reference>
<comment type="caution">
    <text evidence="3">The sequence shown here is derived from an EMBL/GenBank/DDBJ whole genome shotgun (WGS) entry which is preliminary data.</text>
</comment>
<feature type="transmembrane region" description="Helical" evidence="2">
    <location>
        <begin position="36"/>
        <end position="55"/>
    </location>
</feature>
<dbReference type="GO" id="GO:0005886">
    <property type="term" value="C:plasma membrane"/>
    <property type="evidence" value="ECO:0007669"/>
    <property type="project" value="UniProtKB-SubCell"/>
</dbReference>
<evidence type="ECO:0000256" key="2">
    <source>
        <dbReference type="SAM" id="Phobius"/>
    </source>
</evidence>
<proteinExistence type="predicted"/>
<dbReference type="AlphaFoldDB" id="A0A849AEQ1"/>
<evidence type="ECO:0000313" key="3">
    <source>
        <dbReference type="EMBL" id="NNG35332.1"/>
    </source>
</evidence>
<feature type="transmembrane region" description="Helical" evidence="2">
    <location>
        <begin position="104"/>
        <end position="123"/>
    </location>
</feature>
<name>A0A849AEQ1_9ACTN</name>
<dbReference type="Proteomes" id="UP000562984">
    <property type="component" value="Unassembled WGS sequence"/>
</dbReference>
<feature type="transmembrane region" description="Helical" evidence="2">
    <location>
        <begin position="144"/>
        <end position="171"/>
    </location>
</feature>
<feature type="region of interest" description="Disordered" evidence="1">
    <location>
        <begin position="1"/>
        <end position="20"/>
    </location>
</feature>
<organism evidence="3 4">
    <name type="scientific">Nakamurella aerolata</name>
    <dbReference type="NCBI Taxonomy" id="1656892"/>
    <lineage>
        <taxon>Bacteria</taxon>
        <taxon>Bacillati</taxon>
        <taxon>Actinomycetota</taxon>
        <taxon>Actinomycetes</taxon>
        <taxon>Nakamurellales</taxon>
        <taxon>Nakamurellaceae</taxon>
        <taxon>Nakamurella</taxon>
    </lineage>
</organism>
<keyword evidence="4" id="KW-1185">Reference proteome</keyword>
<keyword evidence="2" id="KW-0472">Membrane</keyword>
<evidence type="ECO:0000256" key="1">
    <source>
        <dbReference type="SAM" id="MobiDB-lite"/>
    </source>
</evidence>
<feature type="transmembrane region" description="Helical" evidence="2">
    <location>
        <begin position="191"/>
        <end position="208"/>
    </location>
</feature>
<feature type="transmembrane region" description="Helical" evidence="2">
    <location>
        <begin position="215"/>
        <end position="238"/>
    </location>
</feature>
<keyword evidence="2" id="KW-1133">Transmembrane helix</keyword>
<dbReference type="EMBL" id="JABEND010000003">
    <property type="protein sequence ID" value="NNG35332.1"/>
    <property type="molecule type" value="Genomic_DNA"/>
</dbReference>